<protein>
    <submittedName>
        <fullName evidence="1">Uncharacterized protein</fullName>
    </submittedName>
</protein>
<accession>A0ACC2LQA5</accession>
<evidence type="ECO:0000313" key="1">
    <source>
        <dbReference type="EMBL" id="KAJ8635495.1"/>
    </source>
</evidence>
<name>A0ACC2LQA5_PERAE</name>
<keyword evidence="2" id="KW-1185">Reference proteome</keyword>
<reference evidence="1 2" key="1">
    <citation type="journal article" date="2022" name="Hortic Res">
        <title>A haplotype resolved chromosomal level avocado genome allows analysis of novel avocado genes.</title>
        <authorList>
            <person name="Nath O."/>
            <person name="Fletcher S.J."/>
            <person name="Hayward A."/>
            <person name="Shaw L.M."/>
            <person name="Masouleh A.K."/>
            <person name="Furtado A."/>
            <person name="Henry R.J."/>
            <person name="Mitter N."/>
        </authorList>
    </citation>
    <scope>NUCLEOTIDE SEQUENCE [LARGE SCALE GENOMIC DNA]</scope>
    <source>
        <strain evidence="2">cv. Hass</strain>
    </source>
</reference>
<sequence length="546" mass="59060">MSHWVSVTGPQRIEIAIGLRASGVSFLWAVPGSTMRLQEASGEIGLVVPWCDQLRVLCHSFVGGFLTHCGWNSTMEGIYAGVPMLTFPISFNQIPNAKLIVEDWKIGLRVKQEIEGKIVVRRQEIARIVKRLMDLDEEESNELRKRAVEMKEICKRAIEKGGSSDTNLGAFVKEIVQDDSITGEGTTSYHVLAIPYPGRGHINAMMNACRLLASSNGAVLITFIVTEEWLGLIGSTNATPNLRLRTIPNVIPSEFFRGADNPGFIKAVHSKMEGQFEELLEGLEPSAGFIIADTLLSWAVELGSRREIPVASFWPMAASTFSVVLHFDLVISNGHFQIDISGTVLLNVGSSFPRSLTVKLEGEGTVEVDVQYESIPCSECLSAGHLSTQYPFKMKLGLMETPAPPSPNTGPADVGLADVASAPDAGNPMVHGSSQELEDHPKEQGFQTIQVTLPSTTIFPPNPASLPSTLGQFHTSSLPFSVSLTSGSPHISQVKGFPSNISSGPLPSDSLLSALPSDCIRNPGHNSYPSFGLFQSFLHPGELLFN</sequence>
<gene>
    <name evidence="1" type="ORF">MRB53_009762</name>
</gene>
<dbReference type="Proteomes" id="UP001234297">
    <property type="component" value="Chromosome 3"/>
</dbReference>
<dbReference type="EMBL" id="CM056811">
    <property type="protein sequence ID" value="KAJ8635495.1"/>
    <property type="molecule type" value="Genomic_DNA"/>
</dbReference>
<comment type="caution">
    <text evidence="1">The sequence shown here is derived from an EMBL/GenBank/DDBJ whole genome shotgun (WGS) entry which is preliminary data.</text>
</comment>
<proteinExistence type="predicted"/>
<organism evidence="1 2">
    <name type="scientific">Persea americana</name>
    <name type="common">Avocado</name>
    <dbReference type="NCBI Taxonomy" id="3435"/>
    <lineage>
        <taxon>Eukaryota</taxon>
        <taxon>Viridiplantae</taxon>
        <taxon>Streptophyta</taxon>
        <taxon>Embryophyta</taxon>
        <taxon>Tracheophyta</taxon>
        <taxon>Spermatophyta</taxon>
        <taxon>Magnoliopsida</taxon>
        <taxon>Magnoliidae</taxon>
        <taxon>Laurales</taxon>
        <taxon>Lauraceae</taxon>
        <taxon>Persea</taxon>
    </lineage>
</organism>
<evidence type="ECO:0000313" key="2">
    <source>
        <dbReference type="Proteomes" id="UP001234297"/>
    </source>
</evidence>